<evidence type="ECO:0000259" key="1">
    <source>
        <dbReference type="Pfam" id="PF05618"/>
    </source>
</evidence>
<keyword evidence="3" id="KW-1185">Reference proteome</keyword>
<comment type="caution">
    <text evidence="2">The sequence shown here is derived from an EMBL/GenBank/DDBJ whole genome shotgun (WGS) entry which is preliminary data.</text>
</comment>
<dbReference type="InterPro" id="IPR021109">
    <property type="entry name" value="Peptidase_aspartic_dom_sf"/>
</dbReference>
<evidence type="ECO:0000313" key="2">
    <source>
        <dbReference type="EMBL" id="GGZ33900.1"/>
    </source>
</evidence>
<proteinExistence type="predicted"/>
<protein>
    <submittedName>
        <fullName evidence="2">Ribosomal protein S6 modification protein</fullName>
    </submittedName>
</protein>
<gene>
    <name evidence="2" type="primary">rimK2</name>
    <name evidence="2" type="ORF">GCM10007049_29020</name>
</gene>
<feature type="domain" description="Retropepsin-like aspartic endopeptidase" evidence="1">
    <location>
        <begin position="5"/>
        <end position="141"/>
    </location>
</feature>
<reference evidence="2" key="2">
    <citation type="submission" date="2020-09" db="EMBL/GenBank/DDBJ databases">
        <authorList>
            <person name="Sun Q."/>
            <person name="Kim S."/>
        </authorList>
    </citation>
    <scope>NUCLEOTIDE SEQUENCE</scope>
    <source>
        <strain evidence="2">KCTC 12368</strain>
    </source>
</reference>
<dbReference type="Pfam" id="PF05618">
    <property type="entry name" value="Zn_protease"/>
    <property type="match status" value="1"/>
</dbReference>
<organism evidence="2 3">
    <name type="scientific">Echinicola pacifica</name>
    <dbReference type="NCBI Taxonomy" id="346377"/>
    <lineage>
        <taxon>Bacteria</taxon>
        <taxon>Pseudomonadati</taxon>
        <taxon>Bacteroidota</taxon>
        <taxon>Cytophagia</taxon>
        <taxon>Cytophagales</taxon>
        <taxon>Cyclobacteriaceae</taxon>
        <taxon>Echinicola</taxon>
    </lineage>
</organism>
<dbReference type="PANTHER" id="PTHR38037:SF2">
    <property type="entry name" value="ATP-DEPENDENT ZINC PROTEASE DOMAIN-CONTAINING PROTEIN-RELATED"/>
    <property type="match status" value="1"/>
</dbReference>
<dbReference type="RefSeq" id="WP_018475251.1">
    <property type="nucleotide sequence ID" value="NZ_BMWX01000005.1"/>
</dbReference>
<name>A0A918UU24_9BACT</name>
<sequence length="147" mass="16890">MKKNIIGRREKISLPEWGLHMISAKVDTGAYTNSIHCEWLEEKLIDGQETLEFILLSPGHRLYTGKVMSTENYTLKKVKSSIGKSQLRYKVSTLVKIFDETLMVEFTLTDRSKMRNSILLGRKMLIGRFVVDVEETNLSKKSKVPKP</sequence>
<accession>A0A918UU24</accession>
<dbReference type="PANTHER" id="PTHR38037">
    <property type="entry name" value="ZN_PROTEASE DOMAIN-CONTAINING PROTEIN"/>
    <property type="match status" value="1"/>
</dbReference>
<dbReference type="InterPro" id="IPR008503">
    <property type="entry name" value="Asp_endopeptidase"/>
</dbReference>
<dbReference type="AlphaFoldDB" id="A0A918UU24"/>
<reference evidence="2" key="1">
    <citation type="journal article" date="2014" name="Int. J. Syst. Evol. Microbiol.">
        <title>Complete genome sequence of Corynebacterium casei LMG S-19264T (=DSM 44701T), isolated from a smear-ripened cheese.</title>
        <authorList>
            <consortium name="US DOE Joint Genome Institute (JGI-PGF)"/>
            <person name="Walter F."/>
            <person name="Albersmeier A."/>
            <person name="Kalinowski J."/>
            <person name="Ruckert C."/>
        </authorList>
    </citation>
    <scope>NUCLEOTIDE SEQUENCE</scope>
    <source>
        <strain evidence="2">KCTC 12368</strain>
    </source>
</reference>
<dbReference type="EMBL" id="BMWX01000005">
    <property type="protein sequence ID" value="GGZ33900.1"/>
    <property type="molecule type" value="Genomic_DNA"/>
</dbReference>
<dbReference type="SUPFAM" id="SSF50630">
    <property type="entry name" value="Acid proteases"/>
    <property type="match status" value="1"/>
</dbReference>
<evidence type="ECO:0000313" key="3">
    <source>
        <dbReference type="Proteomes" id="UP000619457"/>
    </source>
</evidence>
<dbReference type="Proteomes" id="UP000619457">
    <property type="component" value="Unassembled WGS sequence"/>
</dbReference>
<dbReference type="Gene3D" id="2.40.70.10">
    <property type="entry name" value="Acid Proteases"/>
    <property type="match status" value="1"/>
</dbReference>